<keyword evidence="1" id="KW-0472">Membrane</keyword>
<dbReference type="EMBL" id="CM004477">
    <property type="protein sequence ID" value="OCT74544.1"/>
    <property type="molecule type" value="Genomic_DNA"/>
</dbReference>
<organism evidence="2 3">
    <name type="scientific">Xenopus laevis</name>
    <name type="common">African clawed frog</name>
    <dbReference type="NCBI Taxonomy" id="8355"/>
    <lineage>
        <taxon>Eukaryota</taxon>
        <taxon>Metazoa</taxon>
        <taxon>Chordata</taxon>
        <taxon>Craniata</taxon>
        <taxon>Vertebrata</taxon>
        <taxon>Euteleostomi</taxon>
        <taxon>Amphibia</taxon>
        <taxon>Batrachia</taxon>
        <taxon>Anura</taxon>
        <taxon>Pipoidea</taxon>
        <taxon>Pipidae</taxon>
        <taxon>Xenopodinae</taxon>
        <taxon>Xenopus</taxon>
        <taxon>Xenopus</taxon>
    </lineage>
</organism>
<feature type="transmembrane region" description="Helical" evidence="1">
    <location>
        <begin position="44"/>
        <end position="66"/>
    </location>
</feature>
<name>A0A974CJN8_XENLA</name>
<reference evidence="3" key="1">
    <citation type="journal article" date="2016" name="Nature">
        <title>Genome evolution in the allotetraploid frog Xenopus laevis.</title>
        <authorList>
            <person name="Session A.M."/>
            <person name="Uno Y."/>
            <person name="Kwon T."/>
            <person name="Chapman J.A."/>
            <person name="Toyoda A."/>
            <person name="Takahashi S."/>
            <person name="Fukui A."/>
            <person name="Hikosaka A."/>
            <person name="Suzuki A."/>
            <person name="Kondo M."/>
            <person name="van Heeringen S.J."/>
            <person name="Quigley I."/>
            <person name="Heinz S."/>
            <person name="Ogino H."/>
            <person name="Ochi H."/>
            <person name="Hellsten U."/>
            <person name="Lyons J.B."/>
            <person name="Simakov O."/>
            <person name="Putnam N."/>
            <person name="Stites J."/>
            <person name="Kuroki Y."/>
            <person name="Tanaka T."/>
            <person name="Michiue T."/>
            <person name="Watanabe M."/>
            <person name="Bogdanovic O."/>
            <person name="Lister R."/>
            <person name="Georgiou G."/>
            <person name="Paranjpe S.S."/>
            <person name="van Kruijsbergen I."/>
            <person name="Shu S."/>
            <person name="Carlson J."/>
            <person name="Kinoshita T."/>
            <person name="Ohta Y."/>
            <person name="Mawaribuchi S."/>
            <person name="Jenkins J."/>
            <person name="Grimwood J."/>
            <person name="Schmutz J."/>
            <person name="Mitros T."/>
            <person name="Mozaffari S.V."/>
            <person name="Suzuki Y."/>
            <person name="Haramoto Y."/>
            <person name="Yamamoto T.S."/>
            <person name="Takagi C."/>
            <person name="Heald R."/>
            <person name="Miller K."/>
            <person name="Haudenschild C."/>
            <person name="Kitzman J."/>
            <person name="Nakayama T."/>
            <person name="Izutsu Y."/>
            <person name="Robert J."/>
            <person name="Fortriede J."/>
            <person name="Burns K."/>
            <person name="Lotay V."/>
            <person name="Karimi K."/>
            <person name="Yasuoka Y."/>
            <person name="Dichmann D.S."/>
            <person name="Flajnik M.F."/>
            <person name="Houston D.W."/>
            <person name="Shendure J."/>
            <person name="DuPasquier L."/>
            <person name="Vize P.D."/>
            <person name="Zorn A.M."/>
            <person name="Ito M."/>
            <person name="Marcotte E.M."/>
            <person name="Wallingford J.B."/>
            <person name="Ito Y."/>
            <person name="Asashima M."/>
            <person name="Ueno N."/>
            <person name="Matsuda Y."/>
            <person name="Veenstra G.J."/>
            <person name="Fujiyama A."/>
            <person name="Harland R.M."/>
            <person name="Taira M."/>
            <person name="Rokhsar D.S."/>
        </authorList>
    </citation>
    <scope>NUCLEOTIDE SEQUENCE [LARGE SCALE GENOMIC DNA]</scope>
    <source>
        <strain evidence="3">J</strain>
    </source>
</reference>
<accession>A0A974CJN8</accession>
<dbReference type="Proteomes" id="UP000694892">
    <property type="component" value="Chromosome 6S"/>
</dbReference>
<evidence type="ECO:0000313" key="3">
    <source>
        <dbReference type="Proteomes" id="UP000694892"/>
    </source>
</evidence>
<proteinExistence type="predicted"/>
<keyword evidence="1" id="KW-0812">Transmembrane</keyword>
<evidence type="ECO:0000313" key="2">
    <source>
        <dbReference type="EMBL" id="OCT74544.1"/>
    </source>
</evidence>
<dbReference type="AlphaFoldDB" id="A0A974CJN8"/>
<protein>
    <submittedName>
        <fullName evidence="2">Uncharacterized protein</fullName>
    </submittedName>
</protein>
<gene>
    <name evidence="2" type="ORF">XELAEV_18033527mg</name>
</gene>
<sequence length="97" mass="10994">MFKLSSISILVFCGPLSVIAKLSVYGFSGFCYTPPFFKTSCSVATNLFFVFSLKAFFNIFFGNLIIHCYDGNITRQLLNYTSKELIVVVDATTERRY</sequence>
<keyword evidence="1" id="KW-1133">Transmembrane helix</keyword>
<evidence type="ECO:0000256" key="1">
    <source>
        <dbReference type="SAM" id="Phobius"/>
    </source>
</evidence>